<keyword evidence="2" id="KW-1185">Reference proteome</keyword>
<dbReference type="Proteomes" id="UP000287394">
    <property type="component" value="Chromosome"/>
</dbReference>
<dbReference type="EMBL" id="AP025739">
    <property type="protein sequence ID" value="BDI34172.1"/>
    <property type="molecule type" value="Genomic_DNA"/>
</dbReference>
<gene>
    <name evidence="1" type="ORF">CCAX7_62230</name>
</gene>
<proteinExistence type="predicted"/>
<sequence>MSTDWVFGLVDAIEEFAHRSGHSKLAVARALGFTRHLSPSTLTGRDSEVLYYRLCGAFAARHIPTVAISLGLEIGSYVLLENFFKKAVMALQGWEIDPLAARGAPREAVDWGMAGVDLYDQGLWETAVPYLEKAWTALHAQPHADDPIRTHALLRVGSQLVAYDGHCGQTSRTQRIISELSGVCRSVASSRSSSALLIDAAGLFLTGAGIAYRLFGAFPPLELVAYGREAEELLARTGSHIPGRIGALRDQAKPLLRFAIEQAGRREAQAYAQQAWEALEGAEFHAGGQDPPEELREHWLLTRLTEIECRFGAGQSDHAQRLWNETIGRGWTQSLIHARSRTPLASKVAITRIAVAAAGKRFDEAGELAGAFLSARENARFRNRMARAAEMLRLSGCGDSAALEARVLK</sequence>
<dbReference type="KEGG" id="ccot:CCAX7_62230"/>
<organism evidence="1 2">
    <name type="scientific">Capsulimonas corticalis</name>
    <dbReference type="NCBI Taxonomy" id="2219043"/>
    <lineage>
        <taxon>Bacteria</taxon>
        <taxon>Bacillati</taxon>
        <taxon>Armatimonadota</taxon>
        <taxon>Armatimonadia</taxon>
        <taxon>Capsulimonadales</taxon>
        <taxon>Capsulimonadaceae</taxon>
        <taxon>Capsulimonas</taxon>
    </lineage>
</organism>
<reference evidence="1 2" key="1">
    <citation type="journal article" date="2019" name="Int. J. Syst. Evol. Microbiol.">
        <title>Capsulimonas corticalis gen. nov., sp. nov., an aerobic capsulated bacterium, of a novel bacterial order, Capsulimonadales ord. nov., of the class Armatimonadia of the phylum Armatimonadetes.</title>
        <authorList>
            <person name="Li J."/>
            <person name="Kudo C."/>
            <person name="Tonouchi A."/>
        </authorList>
    </citation>
    <scope>NUCLEOTIDE SEQUENCE [LARGE SCALE GENOMIC DNA]</scope>
    <source>
        <strain evidence="1 2">AX-7</strain>
    </source>
</reference>
<evidence type="ECO:0000313" key="1">
    <source>
        <dbReference type="EMBL" id="BDI34172.1"/>
    </source>
</evidence>
<protein>
    <submittedName>
        <fullName evidence="1">Uncharacterized protein</fullName>
    </submittedName>
</protein>
<accession>A0A402CWN0</accession>
<evidence type="ECO:0000313" key="2">
    <source>
        <dbReference type="Proteomes" id="UP000287394"/>
    </source>
</evidence>
<dbReference type="AlphaFoldDB" id="A0A402CWN0"/>
<name>A0A402CWN0_9BACT</name>